<evidence type="ECO:0000313" key="2">
    <source>
        <dbReference type="EMBL" id="CAF1702451.1"/>
    </source>
</evidence>
<dbReference type="Proteomes" id="UP001295469">
    <property type="component" value="Chromosome C03"/>
</dbReference>
<dbReference type="AlphaFoldDB" id="A0A816IF06"/>
<feature type="non-terminal residue" evidence="2">
    <location>
        <position position="1"/>
    </location>
</feature>
<feature type="signal peptide" evidence="1">
    <location>
        <begin position="1"/>
        <end position="16"/>
    </location>
</feature>
<sequence>MNICPCFSIGWSLLNAFILETIPSFASNSWGKGEERSSCYYKLL</sequence>
<evidence type="ECO:0000256" key="1">
    <source>
        <dbReference type="SAM" id="SignalP"/>
    </source>
</evidence>
<reference evidence="2" key="1">
    <citation type="submission" date="2021-01" db="EMBL/GenBank/DDBJ databases">
        <authorList>
            <consortium name="Genoscope - CEA"/>
            <person name="William W."/>
        </authorList>
    </citation>
    <scope>NUCLEOTIDE SEQUENCE</scope>
</reference>
<name>A0A816IF06_BRANA</name>
<feature type="chain" id="PRO_5032994982" evidence="1">
    <location>
        <begin position="17"/>
        <end position="44"/>
    </location>
</feature>
<dbReference type="EMBL" id="HG994367">
    <property type="protein sequence ID" value="CAF1702451.1"/>
    <property type="molecule type" value="Genomic_DNA"/>
</dbReference>
<organism evidence="2">
    <name type="scientific">Brassica napus</name>
    <name type="common">Rape</name>
    <dbReference type="NCBI Taxonomy" id="3708"/>
    <lineage>
        <taxon>Eukaryota</taxon>
        <taxon>Viridiplantae</taxon>
        <taxon>Streptophyta</taxon>
        <taxon>Embryophyta</taxon>
        <taxon>Tracheophyta</taxon>
        <taxon>Spermatophyta</taxon>
        <taxon>Magnoliopsida</taxon>
        <taxon>eudicotyledons</taxon>
        <taxon>Gunneridae</taxon>
        <taxon>Pentapetalae</taxon>
        <taxon>rosids</taxon>
        <taxon>malvids</taxon>
        <taxon>Brassicales</taxon>
        <taxon>Brassicaceae</taxon>
        <taxon>Brassiceae</taxon>
        <taxon>Brassica</taxon>
    </lineage>
</organism>
<gene>
    <name evidence="2" type="ORF">DARMORV10_C03P35950.1</name>
</gene>
<accession>A0A816IF06</accession>
<keyword evidence="1" id="KW-0732">Signal</keyword>
<protein>
    <submittedName>
        <fullName evidence="2">(rape) hypothetical protein</fullName>
    </submittedName>
</protein>
<proteinExistence type="predicted"/>